<feature type="transmembrane region" description="Helical" evidence="1">
    <location>
        <begin position="264"/>
        <end position="286"/>
    </location>
</feature>
<dbReference type="Proteomes" id="UP000182284">
    <property type="component" value="Unassembled WGS sequence"/>
</dbReference>
<sequence>MISIERLKPIVSITLLYVCTTGAGWAFSRIGLPLPWMIGPLILSALCYVTGIMKTRVPVETRPFGQMTVAVQVGLAFTPAAFGALLTLAPLLVGMALVTAVCASVVAILMARVGRIRLTQAFLSSFPTSPVEAAVMAEKFDCDPAPIILSQTMRIAAVVVLIPISLFIVDGFPDRSEVMRGGVFDPVGNGILALTAIAGAFVFRKLRLANPFFLGPLAFSAAVTASGFELMAFPGLILSIAQIVLGTWLGSTFRRELFLDGGRLVITCLSSALLLLAVVSAIAVGVSSLTGQDWEVLVLGAAPGGVTEMALTAKYLGIDLALVTAFQLTRIFILMPNIPWIIRLINRLENRYLS</sequence>
<keyword evidence="1" id="KW-0812">Transmembrane</keyword>
<feature type="transmembrane region" description="Helical" evidence="1">
    <location>
        <begin position="34"/>
        <end position="52"/>
    </location>
</feature>
<feature type="transmembrane region" description="Helical" evidence="1">
    <location>
        <begin position="91"/>
        <end position="111"/>
    </location>
</feature>
<dbReference type="Pfam" id="PF05145">
    <property type="entry name" value="AbrB"/>
    <property type="match status" value="1"/>
</dbReference>
<evidence type="ECO:0000313" key="3">
    <source>
        <dbReference type="Proteomes" id="UP000182284"/>
    </source>
</evidence>
<feature type="transmembrane region" description="Helical" evidence="1">
    <location>
        <begin position="208"/>
        <end position="225"/>
    </location>
</feature>
<keyword evidence="1" id="KW-0472">Membrane</keyword>
<dbReference type="GO" id="GO:0010468">
    <property type="term" value="P:regulation of gene expression"/>
    <property type="evidence" value="ECO:0007669"/>
    <property type="project" value="InterPro"/>
</dbReference>
<feature type="transmembrane region" description="Helical" evidence="1">
    <location>
        <begin position="64"/>
        <end position="85"/>
    </location>
</feature>
<accession>A0A1G7SY43</accession>
<feature type="transmembrane region" description="Helical" evidence="1">
    <location>
        <begin position="320"/>
        <end position="342"/>
    </location>
</feature>
<dbReference type="GO" id="GO:0016020">
    <property type="term" value="C:membrane"/>
    <property type="evidence" value="ECO:0007669"/>
    <property type="project" value="InterPro"/>
</dbReference>
<dbReference type="InterPro" id="IPR017516">
    <property type="entry name" value="AbrB_dup"/>
</dbReference>
<dbReference type="NCBIfam" id="TIGR03082">
    <property type="entry name" value="Gneg_AbrB_dup"/>
    <property type="match status" value="1"/>
</dbReference>
<feature type="transmembrane region" description="Helical" evidence="1">
    <location>
        <begin position="155"/>
        <end position="172"/>
    </location>
</feature>
<organism evidence="2 3">
    <name type="scientific">Celeribacter baekdonensis</name>
    <dbReference type="NCBI Taxonomy" id="875171"/>
    <lineage>
        <taxon>Bacteria</taxon>
        <taxon>Pseudomonadati</taxon>
        <taxon>Pseudomonadota</taxon>
        <taxon>Alphaproteobacteria</taxon>
        <taxon>Rhodobacterales</taxon>
        <taxon>Roseobacteraceae</taxon>
        <taxon>Celeribacter</taxon>
    </lineage>
</organism>
<feature type="transmembrane region" description="Helical" evidence="1">
    <location>
        <begin position="184"/>
        <end position="203"/>
    </location>
</feature>
<dbReference type="PIRSF" id="PIRSF038991">
    <property type="entry name" value="Protein_AbrB"/>
    <property type="match status" value="1"/>
</dbReference>
<proteinExistence type="predicted"/>
<evidence type="ECO:0000313" key="2">
    <source>
        <dbReference type="EMBL" id="SDG27878.1"/>
    </source>
</evidence>
<dbReference type="PANTHER" id="PTHR38457">
    <property type="entry name" value="REGULATOR ABRB-RELATED"/>
    <property type="match status" value="1"/>
</dbReference>
<dbReference type="EMBL" id="FNBL01000015">
    <property type="protein sequence ID" value="SDG27878.1"/>
    <property type="molecule type" value="Genomic_DNA"/>
</dbReference>
<evidence type="ECO:0000256" key="1">
    <source>
        <dbReference type="SAM" id="Phobius"/>
    </source>
</evidence>
<gene>
    <name evidence="2" type="ORF">SAMN04488117_11584</name>
</gene>
<reference evidence="2 3" key="1">
    <citation type="submission" date="2016-10" db="EMBL/GenBank/DDBJ databases">
        <authorList>
            <person name="de Groot N.N."/>
        </authorList>
    </citation>
    <scope>NUCLEOTIDE SEQUENCE [LARGE SCALE GENOMIC DNA]</scope>
    <source>
        <strain evidence="2 3">DSM 27375</strain>
    </source>
</reference>
<dbReference type="InterPro" id="IPR007820">
    <property type="entry name" value="AbrB_fam"/>
</dbReference>
<evidence type="ECO:0008006" key="4">
    <source>
        <dbReference type="Google" id="ProtNLM"/>
    </source>
</evidence>
<name>A0A1G7SY43_9RHOB</name>
<feature type="transmembrane region" description="Helical" evidence="1">
    <location>
        <begin position="231"/>
        <end position="252"/>
    </location>
</feature>
<dbReference type="AlphaFoldDB" id="A0A1G7SY43"/>
<dbReference type="PANTHER" id="PTHR38457:SF1">
    <property type="entry name" value="REGULATOR ABRB-RELATED"/>
    <property type="match status" value="1"/>
</dbReference>
<protein>
    <recommendedName>
        <fullName evidence="4">AbrB family transcriptional regulator</fullName>
    </recommendedName>
</protein>
<dbReference type="RefSeq" id="WP_245708060.1">
    <property type="nucleotide sequence ID" value="NZ_FNBL01000015.1"/>
</dbReference>
<keyword evidence="1" id="KW-1133">Transmembrane helix</keyword>
<feature type="transmembrane region" description="Helical" evidence="1">
    <location>
        <begin position="7"/>
        <end position="28"/>
    </location>
</feature>